<gene>
    <name evidence="3" type="ORF">NM961_02080</name>
</gene>
<name>A0ABT1QN72_9GAMM</name>
<feature type="signal peptide" evidence="1">
    <location>
        <begin position="1"/>
        <end position="26"/>
    </location>
</feature>
<accession>A0ABT1QN72</accession>
<comment type="caution">
    <text evidence="3">The sequence shown here is derived from an EMBL/GenBank/DDBJ whole genome shotgun (WGS) entry which is preliminary data.</text>
</comment>
<keyword evidence="1" id="KW-0732">Signal</keyword>
<evidence type="ECO:0000256" key="1">
    <source>
        <dbReference type="SAM" id="SignalP"/>
    </source>
</evidence>
<evidence type="ECO:0000313" key="3">
    <source>
        <dbReference type="EMBL" id="MCQ4163490.1"/>
    </source>
</evidence>
<feature type="chain" id="PRO_5045603095" evidence="1">
    <location>
        <begin position="27"/>
        <end position="189"/>
    </location>
</feature>
<evidence type="ECO:0000259" key="2">
    <source>
        <dbReference type="Pfam" id="PF13590"/>
    </source>
</evidence>
<evidence type="ECO:0000313" key="4">
    <source>
        <dbReference type="Proteomes" id="UP001165498"/>
    </source>
</evidence>
<protein>
    <submittedName>
        <fullName evidence="3">DUF4136 domain-containing protein</fullName>
    </submittedName>
</protein>
<dbReference type="Proteomes" id="UP001165498">
    <property type="component" value="Unassembled WGS sequence"/>
</dbReference>
<keyword evidence="4" id="KW-1185">Reference proteome</keyword>
<dbReference type="Gene3D" id="3.30.160.670">
    <property type="match status" value="1"/>
</dbReference>
<organism evidence="3 4">
    <name type="scientific">Tahibacter harae</name>
    <dbReference type="NCBI Taxonomy" id="2963937"/>
    <lineage>
        <taxon>Bacteria</taxon>
        <taxon>Pseudomonadati</taxon>
        <taxon>Pseudomonadota</taxon>
        <taxon>Gammaproteobacteria</taxon>
        <taxon>Lysobacterales</taxon>
        <taxon>Rhodanobacteraceae</taxon>
        <taxon>Tahibacter</taxon>
    </lineage>
</organism>
<sequence length="189" mass="21264">MLGAPPVRWRTLVKLAGFLLSCSLLAGCASSPVIHVQRDPTVDFGQYRTFAWKQLPPMRNPLLRQRVVSAVDARLVAKGWRAVPDAQADVFLVGNVSTREDATLNYFYQDTGWDGWHWGAHALGMQRIELRVLRIGTLVLDVFDARTLRAIWRGVAQGYVPDSEARKDSEAMAAVQRMFRDFPEAAREP</sequence>
<dbReference type="EMBL" id="JANFQO010000002">
    <property type="protein sequence ID" value="MCQ4163490.1"/>
    <property type="molecule type" value="Genomic_DNA"/>
</dbReference>
<reference evidence="3" key="1">
    <citation type="submission" date="2022-07" db="EMBL/GenBank/DDBJ databases">
        <title>Tahibacter sp., a new gammaproteobacterium isolated from the silt sample collected at pig farm.</title>
        <authorList>
            <person name="Chen H."/>
        </authorList>
    </citation>
    <scope>NUCLEOTIDE SEQUENCE</scope>
    <source>
        <strain evidence="3">P2K</strain>
    </source>
</reference>
<proteinExistence type="predicted"/>
<dbReference type="Pfam" id="PF13590">
    <property type="entry name" value="DUF4136"/>
    <property type="match status" value="1"/>
</dbReference>
<feature type="domain" description="DUF4136" evidence="2">
    <location>
        <begin position="37"/>
        <end position="183"/>
    </location>
</feature>
<dbReference type="InterPro" id="IPR025411">
    <property type="entry name" value="DUF4136"/>
</dbReference>